<dbReference type="Proteomes" id="UP001220658">
    <property type="component" value="Unassembled WGS sequence"/>
</dbReference>
<dbReference type="InterPro" id="IPR046564">
    <property type="entry name" value="DUF6718"/>
</dbReference>
<protein>
    <submittedName>
        <fullName evidence="1">Uncharacterized protein</fullName>
    </submittedName>
</protein>
<comment type="caution">
    <text evidence="1">The sequence shown here is derived from an EMBL/GenBank/DDBJ whole genome shotgun (WGS) entry which is preliminary data.</text>
</comment>
<evidence type="ECO:0000313" key="1">
    <source>
        <dbReference type="EMBL" id="MDC0829012.1"/>
    </source>
</evidence>
<proteinExistence type="predicted"/>
<dbReference type="EMBL" id="JAQNCK010000032">
    <property type="protein sequence ID" value="MDC0829012.1"/>
    <property type="molecule type" value="Genomic_DNA"/>
</dbReference>
<dbReference type="Pfam" id="PF20476">
    <property type="entry name" value="DUF6718"/>
    <property type="match status" value="1"/>
</dbReference>
<evidence type="ECO:0000313" key="2">
    <source>
        <dbReference type="Proteomes" id="UP001220658"/>
    </source>
</evidence>
<dbReference type="AlphaFoldDB" id="A0AAW6FVT8"/>
<sequence length="73" mass="8406">MCYLIAKKIKEEGCIAFQTTPGKQMADFIGKIQNEVSDDVQIFSLSRPSAYGEYEPYTFVHSYQEFESRAKQL</sequence>
<gene>
    <name evidence="1" type="ORF">POG00_09905</name>
</gene>
<accession>A0AAW6FVT8</accession>
<organism evidence="1 2">
    <name type="scientific">Faecalitalea cylindroides</name>
    <dbReference type="NCBI Taxonomy" id="39483"/>
    <lineage>
        <taxon>Bacteria</taxon>
        <taxon>Bacillati</taxon>
        <taxon>Bacillota</taxon>
        <taxon>Erysipelotrichia</taxon>
        <taxon>Erysipelotrichales</taxon>
        <taxon>Erysipelotrichaceae</taxon>
        <taxon>Faecalitalea</taxon>
    </lineage>
</organism>
<dbReference type="RefSeq" id="WP_195191639.1">
    <property type="nucleotide sequence ID" value="NZ_JADMUL010000030.1"/>
</dbReference>
<name>A0AAW6FVT8_9FIRM</name>
<reference evidence="1" key="1">
    <citation type="submission" date="2023-01" db="EMBL/GenBank/DDBJ databases">
        <title>Human gut microbiome strain richness.</title>
        <authorList>
            <person name="Chen-Liaw A."/>
        </authorList>
    </citation>
    <scope>NUCLEOTIDE SEQUENCE</scope>
    <source>
        <strain evidence="1">D55st1_G4_D55t1_190419</strain>
    </source>
</reference>